<dbReference type="Gene3D" id="3.10.130.10">
    <property type="entry name" value="Ribonuclease A-like domain"/>
    <property type="match status" value="1"/>
</dbReference>
<keyword evidence="6 8" id="KW-0378">Hydrolase</keyword>
<evidence type="ECO:0000256" key="5">
    <source>
        <dbReference type="ARBA" id="ARBA00022759"/>
    </source>
</evidence>
<evidence type="ECO:0000256" key="6">
    <source>
        <dbReference type="ARBA" id="ARBA00022801"/>
    </source>
</evidence>
<dbReference type="InterPro" id="IPR001427">
    <property type="entry name" value="RNaseA"/>
</dbReference>
<keyword evidence="3" id="KW-0964">Secreted</keyword>
<dbReference type="SMART" id="SM00092">
    <property type="entry name" value="RNAse_Pc"/>
    <property type="match status" value="1"/>
</dbReference>
<proteinExistence type="inferred from homology"/>
<evidence type="ECO:0000256" key="4">
    <source>
        <dbReference type="ARBA" id="ARBA00022722"/>
    </source>
</evidence>
<evidence type="ECO:0000256" key="7">
    <source>
        <dbReference type="ARBA" id="ARBA00023157"/>
    </source>
</evidence>
<evidence type="ECO:0000313" key="11">
    <source>
        <dbReference type="Ensembl" id="ENSNVIP00000016925.1"/>
    </source>
</evidence>
<dbReference type="GO" id="GO:0050830">
    <property type="term" value="P:defense response to Gram-positive bacterium"/>
    <property type="evidence" value="ECO:0007669"/>
    <property type="project" value="TreeGrafter"/>
</dbReference>
<dbReference type="Ensembl" id="ENSNVIT00000019737.1">
    <property type="protein sequence ID" value="ENSNVIP00000016925.1"/>
    <property type="gene ID" value="ENSNVIG00000013275.1"/>
</dbReference>
<dbReference type="SUPFAM" id="SSF54076">
    <property type="entry name" value="RNase A-like"/>
    <property type="match status" value="1"/>
</dbReference>
<keyword evidence="7" id="KW-1015">Disulfide bond</keyword>
<dbReference type="AlphaFoldDB" id="A0A0A7ALR0"/>
<reference evidence="10" key="1">
    <citation type="submission" date="2013-04" db="EMBL/GenBank/DDBJ databases">
        <title>Gene duplication and functional diversification of Musteloidea (order Carnivora) Ribonuclease Gene.</title>
        <authorList>
            <person name="Yu L."/>
            <person name="Liu J."/>
            <person name="Zhang Y.-P."/>
        </authorList>
    </citation>
    <scope>NUCLEOTIDE SEQUENCE</scope>
    <source>
        <strain evidence="10">12N3true</strain>
    </source>
</reference>
<keyword evidence="12" id="KW-1185">Reference proteome</keyword>
<sequence length="151" mass="17234">MAQERFFILFLPLVLVLLVLGYVQPSLAKETQADEFLRQHMDPDTSKVTASYCNTMMKLRNVMGEPCKPVNTFIHEPLRDVQAICLKGDVPCKNTKSDCHQSSSKMRITDCRLKKGSIYPQCDYETQQKRKYIIVTCEGNPYVPVHFVGSV</sequence>
<comment type="subcellular location">
    <subcellularLocation>
        <location evidence="1">Secreted</location>
    </subcellularLocation>
</comment>
<keyword evidence="5 8" id="KW-0255">Endonuclease</keyword>
<dbReference type="FunFam" id="3.10.130.10:FF:000001">
    <property type="entry name" value="Ribonuclease pancreatic"/>
    <property type="match status" value="1"/>
</dbReference>
<dbReference type="PROSITE" id="PS00127">
    <property type="entry name" value="RNASE_PANCREATIC"/>
    <property type="match status" value="1"/>
</dbReference>
<dbReference type="GeneTree" id="ENSGT00940000160869"/>
<dbReference type="PANTHER" id="PTHR11437">
    <property type="entry name" value="RIBONUCLEASE"/>
    <property type="match status" value="1"/>
</dbReference>
<dbReference type="EMBL" id="KC884976">
    <property type="protein sequence ID" value="AHI58750.1"/>
    <property type="molecule type" value="Genomic_DNA"/>
</dbReference>
<dbReference type="GO" id="GO:0004519">
    <property type="term" value="F:endonuclease activity"/>
    <property type="evidence" value="ECO:0007669"/>
    <property type="project" value="UniProtKB-KW"/>
</dbReference>
<feature type="domain" description="Ribonuclease A-domain" evidence="9">
    <location>
        <begin position="29"/>
        <end position="151"/>
    </location>
</feature>
<evidence type="ECO:0000313" key="12">
    <source>
        <dbReference type="Proteomes" id="UP000694425"/>
    </source>
</evidence>
<feature type="signal peptide" evidence="8">
    <location>
        <begin position="1"/>
        <end position="28"/>
    </location>
</feature>
<reference evidence="11" key="2">
    <citation type="submission" date="2025-05" db="UniProtKB">
        <authorList>
            <consortium name="Ensembl"/>
        </authorList>
    </citation>
    <scope>IDENTIFICATION</scope>
</reference>
<keyword evidence="8" id="KW-0732">Signal</keyword>
<evidence type="ECO:0000313" key="10">
    <source>
        <dbReference type="EMBL" id="AHI58750.1"/>
    </source>
</evidence>
<name>A0A0A7ALR0_NEOVI</name>
<evidence type="ECO:0000256" key="2">
    <source>
        <dbReference type="ARBA" id="ARBA00005600"/>
    </source>
</evidence>
<dbReference type="Pfam" id="PF00074">
    <property type="entry name" value="RnaseA"/>
    <property type="match status" value="1"/>
</dbReference>
<accession>A0A0A7ALR0</accession>
<dbReference type="InterPro" id="IPR036816">
    <property type="entry name" value="RNaseA-like_dom_sf"/>
</dbReference>
<evidence type="ECO:0000259" key="9">
    <source>
        <dbReference type="SMART" id="SM00092"/>
    </source>
</evidence>
<evidence type="ECO:0000256" key="1">
    <source>
        <dbReference type="ARBA" id="ARBA00004613"/>
    </source>
</evidence>
<dbReference type="PANTHER" id="PTHR11437:SF24">
    <property type="entry name" value="RIBONUCLEASE PANCREATIC"/>
    <property type="match status" value="1"/>
</dbReference>
<dbReference type="CDD" id="cd06265">
    <property type="entry name" value="RNase_A_canonical"/>
    <property type="match status" value="1"/>
</dbReference>
<dbReference type="GO" id="GO:0005576">
    <property type="term" value="C:extracellular region"/>
    <property type="evidence" value="ECO:0007669"/>
    <property type="project" value="UniProtKB-SubCell"/>
</dbReference>
<dbReference type="InterPro" id="IPR023411">
    <property type="entry name" value="RNaseA_AS"/>
</dbReference>
<protein>
    <submittedName>
        <fullName evidence="10">Pancreatic ribonuclease</fullName>
    </submittedName>
    <submittedName>
        <fullName evidence="11">Ribonuclease A family member 1, pancreatic</fullName>
    </submittedName>
</protein>
<evidence type="ECO:0000256" key="8">
    <source>
        <dbReference type="RuleBase" id="RU000651"/>
    </source>
</evidence>
<dbReference type="Proteomes" id="UP000694425">
    <property type="component" value="Unplaced"/>
</dbReference>
<evidence type="ECO:0000256" key="3">
    <source>
        <dbReference type="ARBA" id="ARBA00022525"/>
    </source>
</evidence>
<dbReference type="GO" id="GO:0004540">
    <property type="term" value="F:RNA nuclease activity"/>
    <property type="evidence" value="ECO:0007669"/>
    <property type="project" value="TreeGrafter"/>
</dbReference>
<keyword evidence="4 8" id="KW-0540">Nuclease</keyword>
<dbReference type="InterPro" id="IPR023412">
    <property type="entry name" value="RNaseA_domain"/>
</dbReference>
<feature type="chain" id="PRO_5044513636" evidence="8">
    <location>
        <begin position="29"/>
        <end position="151"/>
    </location>
</feature>
<dbReference type="GO" id="GO:0003676">
    <property type="term" value="F:nucleic acid binding"/>
    <property type="evidence" value="ECO:0007669"/>
    <property type="project" value="InterPro"/>
</dbReference>
<comment type="similarity">
    <text evidence="2 8">Belongs to the pancreatic ribonuclease family.</text>
</comment>
<gene>
    <name evidence="10" type="primary">RNASE1</name>
    <name evidence="11" type="synonym">LOC122893080</name>
</gene>
<dbReference type="PRINTS" id="PR00794">
    <property type="entry name" value="RIBONUCLEASE"/>
</dbReference>
<organism evidence="10">
    <name type="scientific">Neovison vison</name>
    <name type="common">American mink</name>
    <name type="synonym">Mustela vison</name>
    <dbReference type="NCBI Taxonomy" id="452646"/>
    <lineage>
        <taxon>Eukaryota</taxon>
        <taxon>Metazoa</taxon>
        <taxon>Chordata</taxon>
        <taxon>Craniata</taxon>
        <taxon>Vertebrata</taxon>
        <taxon>Euteleostomi</taxon>
        <taxon>Mammalia</taxon>
        <taxon>Eutheria</taxon>
        <taxon>Laurasiatheria</taxon>
        <taxon>Carnivora</taxon>
        <taxon>Caniformia</taxon>
        <taxon>Musteloidea</taxon>
        <taxon>Mustelidae</taxon>
        <taxon>Mustelinae</taxon>
        <taxon>Neogale</taxon>
    </lineage>
</organism>
<dbReference type="GO" id="GO:0016787">
    <property type="term" value="F:hydrolase activity"/>
    <property type="evidence" value="ECO:0007669"/>
    <property type="project" value="UniProtKB-KW"/>
</dbReference>